<dbReference type="EMBL" id="BK014762">
    <property type="protein sequence ID" value="DAD74657.1"/>
    <property type="molecule type" value="Genomic_DNA"/>
</dbReference>
<sequence>MYTLKRRYIKGYRGAKNGRKKRLDEFHLVNFIIEF</sequence>
<protein>
    <submittedName>
        <fullName evidence="1">Uncharacterized protein</fullName>
    </submittedName>
</protein>
<organism evidence="1">
    <name type="scientific">Myoviridae sp. ctZgq1</name>
    <dbReference type="NCBI Taxonomy" id="2826666"/>
    <lineage>
        <taxon>Viruses</taxon>
        <taxon>Duplodnaviria</taxon>
        <taxon>Heunggongvirae</taxon>
        <taxon>Uroviricota</taxon>
        <taxon>Caudoviricetes</taxon>
    </lineage>
</organism>
<accession>A0A8S5LX92</accession>
<name>A0A8S5LX92_9CAUD</name>
<reference evidence="1" key="1">
    <citation type="journal article" date="2021" name="Proc. Natl. Acad. Sci. U.S.A.">
        <title>A Catalog of Tens of Thousands of Viruses from Human Metagenomes Reveals Hidden Associations with Chronic Diseases.</title>
        <authorList>
            <person name="Tisza M.J."/>
            <person name="Buck C.B."/>
        </authorList>
    </citation>
    <scope>NUCLEOTIDE SEQUENCE</scope>
    <source>
        <strain evidence="1">CtZgq1</strain>
    </source>
</reference>
<proteinExistence type="predicted"/>
<evidence type="ECO:0000313" key="1">
    <source>
        <dbReference type="EMBL" id="DAD74657.1"/>
    </source>
</evidence>